<reference evidence="9" key="1">
    <citation type="submission" date="2021-04" db="EMBL/GenBank/DDBJ databases">
        <title>Luteolibacter sp. 32A isolated from the skin of an Anderson's salamander (Ambystoma andersonii).</title>
        <authorList>
            <person name="Spergser J."/>
            <person name="Busse H.-J."/>
        </authorList>
    </citation>
    <scope>NUCLEOTIDE SEQUENCE</scope>
    <source>
        <strain evidence="9">32A</strain>
    </source>
</reference>
<evidence type="ECO:0000313" key="10">
    <source>
        <dbReference type="Proteomes" id="UP000676169"/>
    </source>
</evidence>
<keyword evidence="4" id="KW-0378">Hydrolase</keyword>
<comment type="similarity">
    <text evidence="2">Belongs to the peptidase S49 family.</text>
</comment>
<dbReference type="EMBL" id="CP073100">
    <property type="protein sequence ID" value="QUE50336.1"/>
    <property type="molecule type" value="Genomic_DNA"/>
</dbReference>
<keyword evidence="3" id="KW-0645">Protease</keyword>
<name>A0A975G7S7_9BACT</name>
<dbReference type="GO" id="GO:0008236">
    <property type="term" value="F:serine-type peptidase activity"/>
    <property type="evidence" value="ECO:0007669"/>
    <property type="project" value="UniProtKB-KW"/>
</dbReference>
<gene>
    <name evidence="9" type="primary">sppA</name>
    <name evidence="9" type="ORF">KBB96_15870</name>
</gene>
<dbReference type="PANTHER" id="PTHR33209:SF1">
    <property type="entry name" value="PEPTIDASE S49 DOMAIN-CONTAINING PROTEIN"/>
    <property type="match status" value="1"/>
</dbReference>
<evidence type="ECO:0000256" key="2">
    <source>
        <dbReference type="ARBA" id="ARBA00008683"/>
    </source>
</evidence>
<evidence type="ECO:0000256" key="5">
    <source>
        <dbReference type="ARBA" id="ARBA00022825"/>
    </source>
</evidence>
<evidence type="ECO:0000259" key="8">
    <source>
        <dbReference type="Pfam" id="PF01343"/>
    </source>
</evidence>
<keyword evidence="10" id="KW-1185">Reference proteome</keyword>
<accession>A0A975G7S7</accession>
<evidence type="ECO:0000256" key="4">
    <source>
        <dbReference type="ARBA" id="ARBA00022801"/>
    </source>
</evidence>
<dbReference type="InterPro" id="IPR002142">
    <property type="entry name" value="Peptidase_S49"/>
</dbReference>
<dbReference type="PIRSF" id="PIRSF001217">
    <property type="entry name" value="Protease_4_SppA"/>
    <property type="match status" value="1"/>
</dbReference>
<evidence type="ECO:0000256" key="7">
    <source>
        <dbReference type="PIRSR" id="PIRSR001217-1"/>
    </source>
</evidence>
<dbReference type="InterPro" id="IPR004635">
    <property type="entry name" value="Pept_S49_SppA"/>
</dbReference>
<keyword evidence="6" id="KW-0472">Membrane</keyword>
<organism evidence="9 10">
    <name type="scientific">Luteolibacter ambystomatis</name>
    <dbReference type="NCBI Taxonomy" id="2824561"/>
    <lineage>
        <taxon>Bacteria</taxon>
        <taxon>Pseudomonadati</taxon>
        <taxon>Verrucomicrobiota</taxon>
        <taxon>Verrucomicrobiia</taxon>
        <taxon>Verrucomicrobiales</taxon>
        <taxon>Verrucomicrobiaceae</taxon>
        <taxon>Luteolibacter</taxon>
    </lineage>
</organism>
<feature type="active site" description="Nucleophile" evidence="7">
    <location>
        <position position="368"/>
    </location>
</feature>
<evidence type="ECO:0000256" key="6">
    <source>
        <dbReference type="ARBA" id="ARBA00023136"/>
    </source>
</evidence>
<sequence length="595" mass="63974">MRALPLLAASVLAASAADDKKPIVAVYDLNDPVTESGKAAPSLFGGFDMDASRPLTTFDITRSLEKAAADPQVKAVVLDVAGSGLGLDQIQEVRRRLLAIRTAGKDVWIYSESLGNGTAILGSAANHFTLLPEADCEFSGIHAESMYFKGLLDKVGVQADVIHIGDFKSFGENYYRTGPSEPAQQQEEKLIDSIYNTIVKDVAAGRKLPEAKVKELIDRGELTAAEAKQEGLADDLLYRTTFNAKIRETYGADAEYKHDYQLPERDGPEITGMMDIIKLMFSADKKSKSRKDYVAVVALDGDISDESIAPVREEILKLRKDEKAKALVLRVNSPGGSALASEVLWEATSQWKSSGRPFIVSMGGVAASGGYYVSSGADRIFAESGTITGSIGVVGMKFVVGGAMEKLGITSHVTQRGKNAGAMSMTHAFTPEESDLIRKSMTRVYGTFKQRVIDGRKDRLKGDLEPLAGGRVYSGEKALEIGLVDEIGGLAEAIDYAAKQAKLETGEAKLVPEPKSAFEGIFAKKHDKDKDDDELVRAASAPAPSAQLRQNLMQSGLLSTLPAPARAGVDRLMSRMDAFQHTEVLLLGPDLKVAP</sequence>
<comment type="subcellular location">
    <subcellularLocation>
        <location evidence="1">Membrane</location>
    </subcellularLocation>
</comment>
<dbReference type="AlphaFoldDB" id="A0A975G7S7"/>
<dbReference type="Proteomes" id="UP000676169">
    <property type="component" value="Chromosome"/>
</dbReference>
<feature type="active site" description="Proton donor/acceptor" evidence="7">
    <location>
        <position position="168"/>
    </location>
</feature>
<dbReference type="InterPro" id="IPR047272">
    <property type="entry name" value="S49_SppA_C"/>
</dbReference>
<dbReference type="GO" id="GO:0016020">
    <property type="term" value="C:membrane"/>
    <property type="evidence" value="ECO:0007669"/>
    <property type="project" value="UniProtKB-SubCell"/>
</dbReference>
<dbReference type="InterPro" id="IPR029045">
    <property type="entry name" value="ClpP/crotonase-like_dom_sf"/>
</dbReference>
<dbReference type="NCBIfam" id="TIGR00706">
    <property type="entry name" value="SppA_dom"/>
    <property type="match status" value="1"/>
</dbReference>
<dbReference type="InterPro" id="IPR004634">
    <property type="entry name" value="Pept_S49_pIV"/>
</dbReference>
<dbReference type="CDD" id="cd07018">
    <property type="entry name" value="S49_SppA_67K_type"/>
    <property type="match status" value="1"/>
</dbReference>
<feature type="domain" description="Peptidase S49" evidence="8">
    <location>
        <begin position="352"/>
        <end position="503"/>
    </location>
</feature>
<dbReference type="InterPro" id="IPR047217">
    <property type="entry name" value="S49_SppA_67K_type_N"/>
</dbReference>
<keyword evidence="5" id="KW-0720">Serine protease</keyword>
<feature type="domain" description="Peptidase S49" evidence="8">
    <location>
        <begin position="101"/>
        <end position="248"/>
    </location>
</feature>
<protein>
    <submittedName>
        <fullName evidence="9">Signal peptide peptidase SppA</fullName>
    </submittedName>
</protein>
<dbReference type="SUPFAM" id="SSF52096">
    <property type="entry name" value="ClpP/crotonase"/>
    <property type="match status" value="2"/>
</dbReference>
<evidence type="ECO:0000256" key="3">
    <source>
        <dbReference type="ARBA" id="ARBA00022670"/>
    </source>
</evidence>
<dbReference type="PANTHER" id="PTHR33209">
    <property type="entry name" value="PROTEASE 4"/>
    <property type="match status" value="1"/>
</dbReference>
<evidence type="ECO:0000256" key="1">
    <source>
        <dbReference type="ARBA" id="ARBA00004370"/>
    </source>
</evidence>
<dbReference type="CDD" id="cd07023">
    <property type="entry name" value="S49_Sppa_N_C"/>
    <property type="match status" value="1"/>
</dbReference>
<dbReference type="Gene3D" id="6.20.330.10">
    <property type="match status" value="1"/>
</dbReference>
<proteinExistence type="inferred from homology"/>
<dbReference type="GO" id="GO:0006465">
    <property type="term" value="P:signal peptide processing"/>
    <property type="evidence" value="ECO:0007669"/>
    <property type="project" value="InterPro"/>
</dbReference>
<dbReference type="Gene3D" id="3.90.226.10">
    <property type="entry name" value="2-enoyl-CoA Hydratase, Chain A, domain 1"/>
    <property type="match status" value="3"/>
</dbReference>
<dbReference type="KEGG" id="lamb:KBB96_15870"/>
<dbReference type="Pfam" id="PF01343">
    <property type="entry name" value="Peptidase_S49"/>
    <property type="match status" value="2"/>
</dbReference>
<dbReference type="RefSeq" id="WP_211630476.1">
    <property type="nucleotide sequence ID" value="NZ_CP073100.1"/>
</dbReference>
<evidence type="ECO:0000313" key="9">
    <source>
        <dbReference type="EMBL" id="QUE50336.1"/>
    </source>
</evidence>